<comment type="caution">
    <text evidence="5">The sequence shown here is derived from an EMBL/GenBank/DDBJ whole genome shotgun (WGS) entry which is preliminary data.</text>
</comment>
<evidence type="ECO:0000313" key="6">
    <source>
        <dbReference type="Proteomes" id="UP000722750"/>
    </source>
</evidence>
<feature type="transmembrane region" description="Helical" evidence="3">
    <location>
        <begin position="136"/>
        <end position="156"/>
    </location>
</feature>
<dbReference type="Pfam" id="PF00571">
    <property type="entry name" value="CBS"/>
    <property type="match status" value="2"/>
</dbReference>
<keyword evidence="3" id="KW-0472">Membrane</keyword>
<dbReference type="InterPro" id="IPR051257">
    <property type="entry name" value="Diverse_CBS-Domain"/>
</dbReference>
<protein>
    <recommendedName>
        <fullName evidence="4">CBS domain-containing protein</fullName>
    </recommendedName>
</protein>
<evidence type="ECO:0000259" key="4">
    <source>
        <dbReference type="PROSITE" id="PS51371"/>
    </source>
</evidence>
<evidence type="ECO:0000256" key="2">
    <source>
        <dbReference type="PROSITE-ProRule" id="PRU00703"/>
    </source>
</evidence>
<keyword evidence="3" id="KW-0812">Transmembrane</keyword>
<dbReference type="Proteomes" id="UP000722750">
    <property type="component" value="Unassembled WGS sequence"/>
</dbReference>
<keyword evidence="3" id="KW-1133">Transmembrane helix</keyword>
<feature type="domain" description="CBS" evidence="4">
    <location>
        <begin position="7"/>
        <end position="65"/>
    </location>
</feature>
<dbReference type="PANTHER" id="PTHR43080">
    <property type="entry name" value="CBS DOMAIN-CONTAINING PROTEIN CBSX3, MITOCHONDRIAL"/>
    <property type="match status" value="1"/>
</dbReference>
<evidence type="ECO:0000256" key="3">
    <source>
        <dbReference type="SAM" id="Phobius"/>
    </source>
</evidence>
<dbReference type="SUPFAM" id="SSF54631">
    <property type="entry name" value="CBS-domain pair"/>
    <property type="match status" value="1"/>
</dbReference>
<accession>A0A941W1V3</accession>
<name>A0A941W1V3_9BACT</name>
<dbReference type="EMBL" id="JAANXD010000031">
    <property type="protein sequence ID" value="MBS1257677.1"/>
    <property type="molecule type" value="Genomic_DNA"/>
</dbReference>
<organism evidence="5 6">
    <name type="scientific">Candidatus Scalindua arabica</name>
    <dbReference type="NCBI Taxonomy" id="1127984"/>
    <lineage>
        <taxon>Bacteria</taxon>
        <taxon>Pseudomonadati</taxon>
        <taxon>Planctomycetota</taxon>
        <taxon>Candidatus Brocadiia</taxon>
        <taxon>Candidatus Brocadiales</taxon>
        <taxon>Candidatus Scalinduaceae</taxon>
        <taxon>Candidatus Scalindua</taxon>
    </lineage>
</organism>
<dbReference type="InterPro" id="IPR046342">
    <property type="entry name" value="CBS_dom_sf"/>
</dbReference>
<dbReference type="PROSITE" id="PS51371">
    <property type="entry name" value="CBS"/>
    <property type="match status" value="2"/>
</dbReference>
<dbReference type="SMART" id="SM00116">
    <property type="entry name" value="CBS"/>
    <property type="match status" value="2"/>
</dbReference>
<dbReference type="PANTHER" id="PTHR43080:SF2">
    <property type="entry name" value="CBS DOMAIN-CONTAINING PROTEIN"/>
    <property type="match status" value="1"/>
</dbReference>
<dbReference type="Gene3D" id="3.10.580.10">
    <property type="entry name" value="CBS-domain"/>
    <property type="match status" value="1"/>
</dbReference>
<dbReference type="InterPro" id="IPR000644">
    <property type="entry name" value="CBS_dom"/>
</dbReference>
<feature type="domain" description="CBS" evidence="4">
    <location>
        <begin position="100"/>
        <end position="157"/>
    </location>
</feature>
<evidence type="ECO:0000313" key="5">
    <source>
        <dbReference type="EMBL" id="MBS1257677.1"/>
    </source>
</evidence>
<dbReference type="AlphaFoldDB" id="A0A941W1V3"/>
<gene>
    <name evidence="5" type="ORF">MAG551_00722</name>
</gene>
<keyword evidence="1 2" id="KW-0129">CBS domain</keyword>
<reference evidence="5" key="1">
    <citation type="journal article" date="2021" name="ISME J.">
        <title>Fine-scale metabolic discontinuity in a stratified prokaryote microbiome of a Red Sea deep halocline.</title>
        <authorList>
            <person name="Michoud G."/>
            <person name="Ngugi D.K."/>
            <person name="Barozzi A."/>
            <person name="Merlino G."/>
            <person name="Calleja M.L."/>
            <person name="Delgado-Huertas A."/>
            <person name="Moran X.A.G."/>
            <person name="Daffonchio D."/>
        </authorList>
    </citation>
    <scope>NUCLEOTIDE SEQUENCE</scope>
    <source>
        <strain evidence="5">SuakinDeep_MAG55_1</strain>
    </source>
</reference>
<sequence>MLVKDVMSKEVVTIDGSENLDQLIVKFLKYNFHTLPVIDEQRILLGVVNYDDIMKIFLPYNHVHEKLPRSANICDIEEEVFLGDGFPKGLEANVTVSDIMNTDVITVKEDIPMIEARMLMKARNVSKMPVTKDNTLVGFITLFDIVIALFKVMHIIK</sequence>
<proteinExistence type="predicted"/>
<evidence type="ECO:0000256" key="1">
    <source>
        <dbReference type="ARBA" id="ARBA00023122"/>
    </source>
</evidence>